<protein>
    <submittedName>
        <fullName evidence="1">Uncharacterized protein</fullName>
    </submittedName>
</protein>
<name>A0ABZ1AUK5_9ACTN</name>
<dbReference type="Proteomes" id="UP001324287">
    <property type="component" value="Chromosome"/>
</dbReference>
<proteinExistence type="predicted"/>
<reference evidence="1 2" key="1">
    <citation type="submission" date="2023-12" db="EMBL/GenBank/DDBJ databases">
        <title>Blastococcus brunescens sp. nov., an actonobacterium isolated from sandstone collected in sahara desert.</title>
        <authorList>
            <person name="Gtari M."/>
            <person name="Ghodhbane F."/>
        </authorList>
    </citation>
    <scope>NUCLEOTIDE SEQUENCE [LARGE SCALE GENOMIC DNA]</scope>
    <source>
        <strain evidence="1 2">BMG 8361</strain>
    </source>
</reference>
<evidence type="ECO:0000313" key="2">
    <source>
        <dbReference type="Proteomes" id="UP001324287"/>
    </source>
</evidence>
<keyword evidence="2" id="KW-1185">Reference proteome</keyword>
<evidence type="ECO:0000313" key="1">
    <source>
        <dbReference type="EMBL" id="WRL62129.1"/>
    </source>
</evidence>
<organism evidence="1 2">
    <name type="scientific">Blastococcus brunescens</name>
    <dbReference type="NCBI Taxonomy" id="1564165"/>
    <lineage>
        <taxon>Bacteria</taxon>
        <taxon>Bacillati</taxon>
        <taxon>Actinomycetota</taxon>
        <taxon>Actinomycetes</taxon>
        <taxon>Geodermatophilales</taxon>
        <taxon>Geodermatophilaceae</taxon>
        <taxon>Blastococcus</taxon>
    </lineage>
</organism>
<dbReference type="EMBL" id="CP141261">
    <property type="protein sequence ID" value="WRL62129.1"/>
    <property type="molecule type" value="Genomic_DNA"/>
</dbReference>
<dbReference type="RefSeq" id="WP_324273484.1">
    <property type="nucleotide sequence ID" value="NZ_CP141261.1"/>
</dbReference>
<gene>
    <name evidence="1" type="ORF">U6N30_18985</name>
</gene>
<sequence>MTLRGTAIAGVVPVPRVEDVWGLHVLDDGSVVVTGRLADGGLGMRVVAPATGDVRTTVLLPARDDVRSSTGRSALAPGGARLYVFLSVVTGTGIREALLAVDVPTVRVLAERDLTDDVASASAYPVADQLAGLLPAPRAA</sequence>
<accession>A0ABZ1AUK5</accession>